<dbReference type="AlphaFoldDB" id="A0A7X2NEF9"/>
<dbReference type="InterPro" id="IPR044925">
    <property type="entry name" value="His-Me_finger_sf"/>
</dbReference>
<evidence type="ECO:0000259" key="2">
    <source>
        <dbReference type="Pfam" id="PF13392"/>
    </source>
</evidence>
<comment type="caution">
    <text evidence="3">The sequence shown here is derived from an EMBL/GenBank/DDBJ whole genome shotgun (WGS) entry which is preliminary data.</text>
</comment>
<evidence type="ECO:0008006" key="5">
    <source>
        <dbReference type="Google" id="ProtNLM"/>
    </source>
</evidence>
<protein>
    <recommendedName>
        <fullName evidence="5">HNH nuclease domain-containing protein</fullName>
    </recommendedName>
</protein>
<feature type="domain" description="NUMOD4" evidence="1">
    <location>
        <begin position="2"/>
        <end position="56"/>
    </location>
</feature>
<dbReference type="Gene3D" id="3.90.75.20">
    <property type="match status" value="1"/>
</dbReference>
<dbReference type="SUPFAM" id="SSF54060">
    <property type="entry name" value="His-Me finger endonucleases"/>
    <property type="match status" value="1"/>
</dbReference>
<dbReference type="Proteomes" id="UP000461754">
    <property type="component" value="Unassembled WGS sequence"/>
</dbReference>
<evidence type="ECO:0000313" key="4">
    <source>
        <dbReference type="Proteomes" id="UP000461754"/>
    </source>
</evidence>
<keyword evidence="4" id="KW-1185">Reference proteome</keyword>
<dbReference type="GO" id="GO:0016788">
    <property type="term" value="F:hydrolase activity, acting on ester bonds"/>
    <property type="evidence" value="ECO:0007669"/>
    <property type="project" value="InterPro"/>
</dbReference>
<evidence type="ECO:0000313" key="3">
    <source>
        <dbReference type="EMBL" id="MSS18875.1"/>
    </source>
</evidence>
<dbReference type="InterPro" id="IPR010902">
    <property type="entry name" value="NUMOD4"/>
</dbReference>
<dbReference type="EMBL" id="VUMO01000001">
    <property type="protein sequence ID" value="MSS18875.1"/>
    <property type="molecule type" value="Genomic_DNA"/>
</dbReference>
<name>A0A7X2NEF9_9FIRM</name>
<evidence type="ECO:0000259" key="1">
    <source>
        <dbReference type="Pfam" id="PF07463"/>
    </source>
</evidence>
<sequence>MWKAIIGFEDFYELSDTGIVRSKDRMCVDSLGRKRFRKSQVLHPDIAPNGYYRVTLAKNGKKTQKYLHRLLAEYFIPNPDNLPQVNHKDGNKLNCSLDNLEWVSVQDNVIHAYKHDLINHVRGKRHPNYGKCGRNSKRALKVKAINVKTGESKVYGAIVETKVDGFLPCEVSRCAKHGGTHHGFIFKLI</sequence>
<organism evidence="3 4">
    <name type="scientific">Pseudoramibacter porci</name>
    <dbReference type="NCBI Taxonomy" id="2606631"/>
    <lineage>
        <taxon>Bacteria</taxon>
        <taxon>Bacillati</taxon>
        <taxon>Bacillota</taxon>
        <taxon>Clostridia</taxon>
        <taxon>Eubacteriales</taxon>
        <taxon>Eubacteriaceae</taxon>
        <taxon>Pseudoramibacter</taxon>
    </lineage>
</organism>
<accession>A0A7X2NEF9</accession>
<dbReference type="InterPro" id="IPR003615">
    <property type="entry name" value="HNH_nuc"/>
</dbReference>
<dbReference type="Pfam" id="PF13392">
    <property type="entry name" value="HNH_3"/>
    <property type="match status" value="1"/>
</dbReference>
<dbReference type="Pfam" id="PF07463">
    <property type="entry name" value="NUMOD4"/>
    <property type="match status" value="1"/>
</dbReference>
<dbReference type="RefSeq" id="WP_154575286.1">
    <property type="nucleotide sequence ID" value="NZ_VUMO01000001.1"/>
</dbReference>
<gene>
    <name evidence="3" type="ORF">FYJ52_00360</name>
</gene>
<proteinExistence type="predicted"/>
<feature type="domain" description="HNH nuclease" evidence="2">
    <location>
        <begin position="65"/>
        <end position="108"/>
    </location>
</feature>
<reference evidence="3 4" key="1">
    <citation type="submission" date="2019-08" db="EMBL/GenBank/DDBJ databases">
        <title>In-depth cultivation of the pig gut microbiome towards novel bacterial diversity and tailored functional studies.</title>
        <authorList>
            <person name="Wylensek D."/>
            <person name="Hitch T.C.A."/>
            <person name="Clavel T."/>
        </authorList>
    </citation>
    <scope>NUCLEOTIDE SEQUENCE [LARGE SCALE GENOMIC DNA]</scope>
    <source>
        <strain evidence="3 4">RF-744-FAT-4</strain>
    </source>
</reference>